<feature type="transmembrane region" description="Helical" evidence="8">
    <location>
        <begin position="375"/>
        <end position="397"/>
    </location>
</feature>
<dbReference type="InterPro" id="IPR042406">
    <property type="entry name" value="VKORC1/VKORC1L1"/>
</dbReference>
<feature type="transmembrane region" description="Helical" evidence="8">
    <location>
        <begin position="157"/>
        <end position="182"/>
    </location>
</feature>
<evidence type="ECO:0000256" key="8">
    <source>
        <dbReference type="SAM" id="Phobius"/>
    </source>
</evidence>
<feature type="transmembrane region" description="Helical" evidence="8">
    <location>
        <begin position="194"/>
        <end position="216"/>
    </location>
</feature>
<dbReference type="EMBL" id="LR899872">
    <property type="protein sequence ID" value="CAD7243030.1"/>
    <property type="molecule type" value="Genomic_DNA"/>
</dbReference>
<feature type="transmembrane region" description="Helical" evidence="8">
    <location>
        <begin position="512"/>
        <end position="530"/>
    </location>
</feature>
<keyword evidence="5 8" id="KW-1133">Transmembrane helix</keyword>
<comment type="subcellular location">
    <subcellularLocation>
        <location evidence="1">Membrane</location>
        <topology evidence="1">Multi-pass membrane protein</topology>
    </subcellularLocation>
</comment>
<dbReference type="GO" id="GO:0015833">
    <property type="term" value="P:peptide transport"/>
    <property type="evidence" value="ECO:0007669"/>
    <property type="project" value="UniProtKB-KW"/>
</dbReference>
<feature type="transmembrane region" description="Helical" evidence="8">
    <location>
        <begin position="542"/>
        <end position="560"/>
    </location>
</feature>
<dbReference type="Gene3D" id="1.20.1250.20">
    <property type="entry name" value="MFS general substrate transporter like domains"/>
    <property type="match status" value="2"/>
</dbReference>
<dbReference type="Proteomes" id="UP000677054">
    <property type="component" value="Unassembled WGS sequence"/>
</dbReference>
<keyword evidence="4" id="KW-0653">Protein transport</keyword>
<evidence type="ECO:0000256" key="5">
    <source>
        <dbReference type="ARBA" id="ARBA00022989"/>
    </source>
</evidence>
<evidence type="ECO:0000256" key="7">
    <source>
        <dbReference type="SAM" id="MobiDB-lite"/>
    </source>
</evidence>
<proteinExistence type="inferred from homology"/>
<feature type="transmembrane region" description="Helical" evidence="8">
    <location>
        <begin position="417"/>
        <end position="435"/>
    </location>
</feature>
<feature type="transmembrane region" description="Helical" evidence="8">
    <location>
        <begin position="290"/>
        <end position="310"/>
    </location>
</feature>
<dbReference type="InterPro" id="IPR012932">
    <property type="entry name" value="VKOR"/>
</dbReference>
<keyword evidence="4" id="KW-0571">Peptide transport</keyword>
<dbReference type="GO" id="GO:0022857">
    <property type="term" value="F:transmembrane transporter activity"/>
    <property type="evidence" value="ECO:0007669"/>
    <property type="project" value="InterPro"/>
</dbReference>
<dbReference type="Pfam" id="PF07884">
    <property type="entry name" value="VKOR"/>
    <property type="match status" value="1"/>
</dbReference>
<dbReference type="EMBL" id="CAJPEV010000355">
    <property type="protein sequence ID" value="CAG0884383.1"/>
    <property type="molecule type" value="Genomic_DNA"/>
</dbReference>
<evidence type="ECO:0000259" key="9">
    <source>
        <dbReference type="SMART" id="SM00756"/>
    </source>
</evidence>
<evidence type="ECO:0000313" key="11">
    <source>
        <dbReference type="Proteomes" id="UP000677054"/>
    </source>
</evidence>
<feature type="region of interest" description="Disordered" evidence="7">
    <location>
        <begin position="1"/>
        <end position="27"/>
    </location>
</feature>
<keyword evidence="11" id="KW-1185">Reference proteome</keyword>
<dbReference type="GO" id="GO:0016020">
    <property type="term" value="C:membrane"/>
    <property type="evidence" value="ECO:0007669"/>
    <property type="project" value="UniProtKB-SubCell"/>
</dbReference>
<feature type="domain" description="Vitamin K epoxide reductase" evidence="9">
    <location>
        <begin position="441"/>
        <end position="588"/>
    </location>
</feature>
<dbReference type="GO" id="GO:0042373">
    <property type="term" value="P:vitamin K metabolic process"/>
    <property type="evidence" value="ECO:0007669"/>
    <property type="project" value="InterPro"/>
</dbReference>
<dbReference type="InterPro" id="IPR000109">
    <property type="entry name" value="POT_fam"/>
</dbReference>
<evidence type="ECO:0000256" key="3">
    <source>
        <dbReference type="ARBA" id="ARBA00022692"/>
    </source>
</evidence>
<evidence type="ECO:0000313" key="10">
    <source>
        <dbReference type="EMBL" id="CAD7243030.1"/>
    </source>
</evidence>
<evidence type="ECO:0000256" key="4">
    <source>
        <dbReference type="ARBA" id="ARBA00022856"/>
    </source>
</evidence>
<dbReference type="CDD" id="cd12917">
    <property type="entry name" value="VKOR_euk"/>
    <property type="match status" value="1"/>
</dbReference>
<protein>
    <recommendedName>
        <fullName evidence="9">Vitamin K epoxide reductase domain-containing protein</fullName>
    </recommendedName>
</protein>
<evidence type="ECO:0000256" key="2">
    <source>
        <dbReference type="ARBA" id="ARBA00005982"/>
    </source>
</evidence>
<evidence type="ECO:0000256" key="1">
    <source>
        <dbReference type="ARBA" id="ARBA00004141"/>
    </source>
</evidence>
<sequence>MIRHGYQVHHDSESDQSLDHPSFTPSLPRRNRLPSRMVLIAVTVEQLSFLSLVANLYLFLTRGVDTSAEGNSSWGSTEALNAVLFLLTFSHFSGLIGGCIADSCLGNYWTVVIGFLLCAGGFGLLTEAALGVLPDCHHSSSSVIHENVDLVSPTCKVEVYCILLIIAMGIGMVLPTLAPLGAEQDGVDGPQQSFFNLFYWFKNIGTFLGIGVFCWVEQNSQHGFPIAYGSPVVSRRSEEFLTSIPAGLDYAKVRYGGRYQESDVDDIKALPHILAILERLGLHCGITSRMVLGMGFSSLAATTAGLLEFYRRDLWNRDPSSHLEQVIGNTTYDAVNLSVFWQVPQYCFVGLAEAFASVAGLEYAYSAAPRRMQGFLMGVFYASQGVGSLLGLALLNLLQFLGWTSPSEDINMERLDFYLFLLGGIQAFSVLVFIMAKRDMQAKWSNYSLFLCTLGFVISAYSYYVEVRMEQDYEFKPFCDIAESVSCSKALLSEYGKGFGIMGKYFGEESIWNQYNSVYGMICYAILFLLSYGSEELLHLQLYVIALCNLFTPYLAYVLFVLMRNICIICISIYALNFLLLVVIFRRVKALSNGDEAHLGRVERVRLGRVERVRLGRVERVRLGRVERVRLGRVELVMKGEN</sequence>
<keyword evidence="3 8" id="KW-0812">Transmembrane</keyword>
<keyword evidence="6 8" id="KW-0472">Membrane</keyword>
<feature type="transmembrane region" description="Helical" evidence="8">
    <location>
        <begin position="79"/>
        <end position="101"/>
    </location>
</feature>
<reference evidence="10" key="1">
    <citation type="submission" date="2020-11" db="EMBL/GenBank/DDBJ databases">
        <authorList>
            <person name="Tran Van P."/>
        </authorList>
    </citation>
    <scope>NUCLEOTIDE SEQUENCE</scope>
</reference>
<dbReference type="PANTHER" id="PTHR11654">
    <property type="entry name" value="OLIGOPEPTIDE TRANSPORTER-RELATED"/>
    <property type="match status" value="1"/>
</dbReference>
<feature type="transmembrane region" description="Helical" evidence="8">
    <location>
        <begin position="566"/>
        <end position="585"/>
    </location>
</feature>
<organism evidence="10">
    <name type="scientific">Darwinula stevensoni</name>
    <dbReference type="NCBI Taxonomy" id="69355"/>
    <lineage>
        <taxon>Eukaryota</taxon>
        <taxon>Metazoa</taxon>
        <taxon>Ecdysozoa</taxon>
        <taxon>Arthropoda</taxon>
        <taxon>Crustacea</taxon>
        <taxon>Oligostraca</taxon>
        <taxon>Ostracoda</taxon>
        <taxon>Podocopa</taxon>
        <taxon>Podocopida</taxon>
        <taxon>Darwinulocopina</taxon>
        <taxon>Darwinuloidea</taxon>
        <taxon>Darwinulidae</taxon>
        <taxon>Darwinula</taxon>
    </lineage>
</organism>
<dbReference type="InterPro" id="IPR036259">
    <property type="entry name" value="MFS_trans_sf"/>
</dbReference>
<dbReference type="GO" id="GO:0047057">
    <property type="term" value="F:vitamin-K-epoxide reductase (warfarin-sensitive) activity"/>
    <property type="evidence" value="ECO:0007669"/>
    <property type="project" value="InterPro"/>
</dbReference>
<feature type="transmembrane region" description="Helical" evidence="8">
    <location>
        <begin position="447"/>
        <end position="465"/>
    </location>
</feature>
<feature type="transmembrane region" description="Helical" evidence="8">
    <location>
        <begin position="108"/>
        <end position="125"/>
    </location>
</feature>
<accession>A0A7R8X542</accession>
<dbReference type="OrthoDB" id="205993at2759"/>
<feature type="transmembrane region" description="Helical" evidence="8">
    <location>
        <begin position="37"/>
        <end position="59"/>
    </location>
</feature>
<dbReference type="Pfam" id="PF00854">
    <property type="entry name" value="PTR2"/>
    <property type="match status" value="2"/>
</dbReference>
<name>A0A7R8X542_9CRUS</name>
<comment type="similarity">
    <text evidence="2">Belongs to the major facilitator superfamily. Proton-dependent oligopeptide transporter (POT/PTR) (TC 2.A.17) family.</text>
</comment>
<dbReference type="SMART" id="SM00756">
    <property type="entry name" value="VKc"/>
    <property type="match status" value="1"/>
</dbReference>
<dbReference type="AlphaFoldDB" id="A0A7R8X542"/>
<evidence type="ECO:0000256" key="6">
    <source>
        <dbReference type="ARBA" id="ARBA00023136"/>
    </source>
</evidence>
<gene>
    <name evidence="10" type="ORF">DSTB1V02_LOCUS2968</name>
</gene>
<keyword evidence="4" id="KW-0813">Transport</keyword>